<evidence type="ECO:0000313" key="1">
    <source>
        <dbReference type="EMBL" id="OBZ68089.1"/>
    </source>
</evidence>
<sequence>MHEAQTLHGLKTHIVSAVVSGEPLTRHPAGKRTLCTRLQTIPASSPPPLPPNGVDAQVKAYLLGFKSKLDFCWCIGECLCNVRTEEALTEANAKSPLGCLA</sequence>
<proteinExistence type="predicted"/>
<dbReference type="EMBL" id="LUGG01000022">
    <property type="protein sequence ID" value="OBZ68089.1"/>
    <property type="molecule type" value="Genomic_DNA"/>
</dbReference>
<protein>
    <submittedName>
        <fullName evidence="1">Uncharacterized protein</fullName>
    </submittedName>
</protein>
<reference evidence="1 2" key="1">
    <citation type="submission" date="2016-03" db="EMBL/GenBank/DDBJ databases">
        <title>Whole genome sequencing of Grifola frondosa 9006-11.</title>
        <authorList>
            <person name="Min B."/>
            <person name="Park H."/>
            <person name="Kim J.-G."/>
            <person name="Cho H."/>
            <person name="Oh Y.-L."/>
            <person name="Kong W.-S."/>
            <person name="Choi I.-G."/>
        </authorList>
    </citation>
    <scope>NUCLEOTIDE SEQUENCE [LARGE SCALE GENOMIC DNA]</scope>
    <source>
        <strain evidence="1 2">9006-11</strain>
    </source>
</reference>
<name>A0A1C7LVT7_GRIFR</name>
<comment type="caution">
    <text evidence="1">The sequence shown here is derived from an EMBL/GenBank/DDBJ whole genome shotgun (WGS) entry which is preliminary data.</text>
</comment>
<evidence type="ECO:0000313" key="2">
    <source>
        <dbReference type="Proteomes" id="UP000092993"/>
    </source>
</evidence>
<accession>A0A1C7LVT7</accession>
<keyword evidence="2" id="KW-1185">Reference proteome</keyword>
<organism evidence="1 2">
    <name type="scientific">Grifola frondosa</name>
    <name type="common">Maitake</name>
    <name type="synonym">Polyporus frondosus</name>
    <dbReference type="NCBI Taxonomy" id="5627"/>
    <lineage>
        <taxon>Eukaryota</taxon>
        <taxon>Fungi</taxon>
        <taxon>Dikarya</taxon>
        <taxon>Basidiomycota</taxon>
        <taxon>Agaricomycotina</taxon>
        <taxon>Agaricomycetes</taxon>
        <taxon>Polyporales</taxon>
        <taxon>Grifolaceae</taxon>
        <taxon>Grifola</taxon>
    </lineage>
</organism>
<dbReference type="Proteomes" id="UP000092993">
    <property type="component" value="Unassembled WGS sequence"/>
</dbReference>
<dbReference type="AlphaFoldDB" id="A0A1C7LVT7"/>
<gene>
    <name evidence="1" type="ORF">A0H81_11934</name>
</gene>